<proteinExistence type="predicted"/>
<reference evidence="1" key="1">
    <citation type="submission" date="2017-12" db="EMBL/GenBank/DDBJ databases">
        <title>Gene loss provides genomic basis for host adaptation in cereal stripe rust fungi.</title>
        <authorList>
            <person name="Xia C."/>
        </authorList>
    </citation>
    <scope>NUCLEOTIDE SEQUENCE [LARGE SCALE GENOMIC DNA]</scope>
    <source>
        <strain evidence="1">93-210</strain>
    </source>
</reference>
<dbReference type="EMBL" id="PKSL01000008">
    <property type="protein sequence ID" value="POW16325.1"/>
    <property type="molecule type" value="Genomic_DNA"/>
</dbReference>
<dbReference type="AlphaFoldDB" id="A0A2S4W3G8"/>
<gene>
    <name evidence="1" type="ORF">PSTT_01536</name>
</gene>
<accession>A0A2S4W3G8</accession>
<keyword evidence="2" id="KW-1185">Reference proteome</keyword>
<sequence length="34" mass="4254">MQLMLYFTKQLDFSWKNLSWLFLKITVFVLLTRE</sequence>
<protein>
    <submittedName>
        <fullName evidence="1">Uncharacterized protein</fullName>
    </submittedName>
</protein>
<name>A0A2S4W3G8_9BASI</name>
<dbReference type="Proteomes" id="UP000239156">
    <property type="component" value="Unassembled WGS sequence"/>
</dbReference>
<evidence type="ECO:0000313" key="1">
    <source>
        <dbReference type="EMBL" id="POW16325.1"/>
    </source>
</evidence>
<comment type="caution">
    <text evidence="1">The sequence shown here is derived from an EMBL/GenBank/DDBJ whole genome shotgun (WGS) entry which is preliminary data.</text>
</comment>
<evidence type="ECO:0000313" key="2">
    <source>
        <dbReference type="Proteomes" id="UP000239156"/>
    </source>
</evidence>
<organism evidence="1 2">
    <name type="scientific">Puccinia striiformis</name>
    <dbReference type="NCBI Taxonomy" id="27350"/>
    <lineage>
        <taxon>Eukaryota</taxon>
        <taxon>Fungi</taxon>
        <taxon>Dikarya</taxon>
        <taxon>Basidiomycota</taxon>
        <taxon>Pucciniomycotina</taxon>
        <taxon>Pucciniomycetes</taxon>
        <taxon>Pucciniales</taxon>
        <taxon>Pucciniaceae</taxon>
        <taxon>Puccinia</taxon>
    </lineage>
</organism>
<dbReference type="VEuPathDB" id="FungiDB:PSTT_01536"/>